<feature type="domain" description="Helicase ATP-binding" evidence="8">
    <location>
        <begin position="585"/>
        <end position="750"/>
    </location>
</feature>
<evidence type="ECO:0000256" key="6">
    <source>
        <dbReference type="ARBA" id="ARBA00047984"/>
    </source>
</evidence>
<keyword evidence="4" id="KW-0347">Helicase</keyword>
<dbReference type="Gene3D" id="3.40.50.300">
    <property type="entry name" value="P-loop containing nucleotide triphosphate hydrolases"/>
    <property type="match status" value="2"/>
</dbReference>
<dbReference type="Pfam" id="PF00270">
    <property type="entry name" value="DEAD"/>
    <property type="match status" value="1"/>
</dbReference>
<dbReference type="Pfam" id="PF21010">
    <property type="entry name" value="HA2_C"/>
    <property type="match status" value="1"/>
</dbReference>
<dbReference type="InterPro" id="IPR056328">
    <property type="entry name" value="DSRM_DHX29"/>
</dbReference>
<keyword evidence="5" id="KW-0067">ATP-binding</keyword>
<evidence type="ECO:0000313" key="11">
    <source>
        <dbReference type="Proteomes" id="UP000007431"/>
    </source>
</evidence>
<feature type="region of interest" description="Disordered" evidence="7">
    <location>
        <begin position="770"/>
        <end position="791"/>
    </location>
</feature>
<dbReference type="KEGG" id="scm:SCHCO_02566195"/>
<dbReference type="InParanoid" id="D8PQ93"/>
<evidence type="ECO:0000256" key="1">
    <source>
        <dbReference type="ARBA" id="ARBA00012552"/>
    </source>
</evidence>
<dbReference type="eggNOG" id="KOG0920">
    <property type="taxonomic scope" value="Eukaryota"/>
</dbReference>
<dbReference type="InterPro" id="IPR048333">
    <property type="entry name" value="HA2_WH"/>
</dbReference>
<feature type="region of interest" description="Disordered" evidence="7">
    <location>
        <begin position="178"/>
        <end position="215"/>
    </location>
</feature>
<dbReference type="EC" id="3.6.4.13" evidence="1"/>
<comment type="catalytic activity">
    <reaction evidence="6">
        <text>ATP + H2O = ADP + phosphate + H(+)</text>
        <dbReference type="Rhea" id="RHEA:13065"/>
        <dbReference type="ChEBI" id="CHEBI:15377"/>
        <dbReference type="ChEBI" id="CHEBI:15378"/>
        <dbReference type="ChEBI" id="CHEBI:30616"/>
        <dbReference type="ChEBI" id="CHEBI:43474"/>
        <dbReference type="ChEBI" id="CHEBI:456216"/>
        <dbReference type="EC" id="3.6.4.13"/>
    </reaction>
</comment>
<keyword evidence="3" id="KW-0378">Hydrolase</keyword>
<dbReference type="CDD" id="cd18791">
    <property type="entry name" value="SF2_C_RHA"/>
    <property type="match status" value="1"/>
</dbReference>
<evidence type="ECO:0000256" key="4">
    <source>
        <dbReference type="ARBA" id="ARBA00022806"/>
    </source>
</evidence>
<dbReference type="SUPFAM" id="SSF52540">
    <property type="entry name" value="P-loop containing nucleoside triphosphate hydrolases"/>
    <property type="match status" value="1"/>
</dbReference>
<dbReference type="FunCoup" id="D8PQ93">
    <property type="interactions" value="470"/>
</dbReference>
<dbReference type="OMA" id="LFRVCNM"/>
<dbReference type="RefSeq" id="XP_003037302.1">
    <property type="nucleotide sequence ID" value="XM_003037256.1"/>
</dbReference>
<feature type="compositionally biased region" description="Low complexity" evidence="7">
    <location>
        <begin position="193"/>
        <end position="204"/>
    </location>
</feature>
<dbReference type="SMART" id="SM00490">
    <property type="entry name" value="HELICc"/>
    <property type="match status" value="1"/>
</dbReference>
<dbReference type="InterPro" id="IPR014001">
    <property type="entry name" value="Helicase_ATP-bd"/>
</dbReference>
<dbReference type="InterPro" id="IPR011545">
    <property type="entry name" value="DEAD/DEAH_box_helicase_dom"/>
</dbReference>
<organism evidence="11">
    <name type="scientific">Schizophyllum commune (strain H4-8 / FGSC 9210)</name>
    <name type="common">Split gill fungus</name>
    <dbReference type="NCBI Taxonomy" id="578458"/>
    <lineage>
        <taxon>Eukaryota</taxon>
        <taxon>Fungi</taxon>
        <taxon>Dikarya</taxon>
        <taxon>Basidiomycota</taxon>
        <taxon>Agaricomycotina</taxon>
        <taxon>Agaricomycetes</taxon>
        <taxon>Agaricomycetidae</taxon>
        <taxon>Agaricales</taxon>
        <taxon>Schizophyllaceae</taxon>
        <taxon>Schizophyllum</taxon>
    </lineage>
</organism>
<dbReference type="STRING" id="578458.D8PQ93"/>
<gene>
    <name evidence="10" type="ORF">SCHCODRAFT_64497</name>
</gene>
<dbReference type="PROSITE" id="PS51194">
    <property type="entry name" value="HELICASE_CTER"/>
    <property type="match status" value="1"/>
</dbReference>
<dbReference type="OrthoDB" id="5600252at2759"/>
<dbReference type="Pfam" id="PF00271">
    <property type="entry name" value="Helicase_C"/>
    <property type="match status" value="1"/>
</dbReference>
<protein>
    <recommendedName>
        <fullName evidence="1">RNA helicase</fullName>
        <ecNumber evidence="1">3.6.4.13</ecNumber>
    </recommendedName>
</protein>
<dbReference type="PANTHER" id="PTHR18934">
    <property type="entry name" value="ATP-DEPENDENT RNA HELICASE"/>
    <property type="match status" value="1"/>
</dbReference>
<dbReference type="GO" id="GO:0005524">
    <property type="term" value="F:ATP binding"/>
    <property type="evidence" value="ECO:0007669"/>
    <property type="project" value="UniProtKB-KW"/>
</dbReference>
<feature type="region of interest" description="Disordered" evidence="7">
    <location>
        <begin position="1352"/>
        <end position="1378"/>
    </location>
</feature>
<dbReference type="FunFam" id="1.20.120.1080:FF:000002">
    <property type="entry name" value="Putative ATP-dependent RNA helicase DHX36"/>
    <property type="match status" value="1"/>
</dbReference>
<evidence type="ECO:0000313" key="10">
    <source>
        <dbReference type="EMBL" id="EFJ02400.1"/>
    </source>
</evidence>
<feature type="region of interest" description="Disordered" evidence="7">
    <location>
        <begin position="1"/>
        <end position="45"/>
    </location>
</feature>
<keyword evidence="2" id="KW-0547">Nucleotide-binding</keyword>
<dbReference type="InterPro" id="IPR001650">
    <property type="entry name" value="Helicase_C-like"/>
</dbReference>
<dbReference type="FunFam" id="3.40.50.300:FF:000500">
    <property type="entry name" value="ATP-dependent RNA helicase DHX29"/>
    <property type="match status" value="1"/>
</dbReference>
<dbReference type="CDD" id="cd17917">
    <property type="entry name" value="DEXHc_RHA-like"/>
    <property type="match status" value="1"/>
</dbReference>
<dbReference type="Pfam" id="PF04408">
    <property type="entry name" value="WHD_HA2"/>
    <property type="match status" value="1"/>
</dbReference>
<feature type="compositionally biased region" description="Low complexity" evidence="7">
    <location>
        <begin position="9"/>
        <end position="21"/>
    </location>
</feature>
<sequence>MPPKRGIVKSGNAGNSSKSSSIGRVGPGGKADATPIGTPVAGKSAAEAKSLFPPGSKFPLSLLNERCQKNGWDKPIVDTFQREGGWAFSVKLSRYNKKTSQKDVVKLEPHPPYICPSALEARHWGATYALYRFCNGIQLNRVLPPGPRDYWNALVAEHKAAPEHQQWMYSDDPFKAKKEVEERQAKATEKRAAAAAAANPADDAGNSRHGGSSAIDDNRIPEVVMVASLRELVEDAIKKGFALHPELQTVAEEGLSDDSQAIVRKQLSDIGFKKHQIERALAYIEKPDLAMSSPDNPLHSAIEYLLLVSPECDLPKRFQHGNASSAPFVTSTHSASSDLRSRWIQDKAVKEAGFPDYLVSACLSADPSLGNDWTRLLVTLGNRLVGTTVDPLDDLDALVVDEEEAIALGAEVVDATDEPHKEIVLPLFSDPGTKVHIVAQETSDCPRTNFVPAYIASPNLAPYVRLQFLSVLLRFLRSAESRESGLYMGAIQAVDAEWVRVQQEGPPPIGDVLKHIQPGPAPSLLKDMDFQEFSARKQRKSGPRRKRTNEQVLADFERMRQSDKFKKLLSTRERLPAFKAKDAFLDLVDKNRVVVVVGETGSGKTTQLPQFILDSLIMTNQGQDASIVITQPRRLSAISVAQRVSAERVNDGSVGYSIRGESTSTPETKLLFCTTGVILRRMASQEGLRGVTHVVVDEVHERSIDSDFLLRELKDILAQQGNIKVILMSATVDHERFVQYFNGAPLLSISGLAHPVKDLYLEDIIPQVHYRPPAPPPSKSNVENARQQERDKWKQRGLADVDALAIQVISENERIDYMLVASVVKHIVRQRDEQPSGILIFLPGVQEIKQCIEAVQREVSSQEADVLPLHANLTNDEQSRVFAQTNKWKVIAATNVAETSITIDDVVYVVDSGRVKETGYDPATDMTRLQETWVTRAAARQRRGRAGRTRPGFCYKLFTRDREARMAPFPTPEIQRVPLESVCLAVKAAREHQDPRDFLAGMISPPDVATMDRALATLEELGALSRDGALTALGRNMAILPVDVRLAKMLILAALFRCLGPVLTIAAVLSSKPIFLSPPDQRNEADEARQRFALYGSDLLASVLAYDECMRLRAEGRSQREIVDFCKQNFISPTTVRDITTLRLEFHSALGSMGFISPSLPPSAPALNAYSTHTNLLKAIILSGLYPRVARVRAPRAKFDAVAAGTVQREAAAREFAFFDMHDSRVWIHPSSILFGEARWGAPFAAYFGRQQTSKVYVRDVTEAPTYALLLFGGSVSVDAVRGTLTVGERDREGFIRLKAWARIGALVNQLRRLLDARLLLCVEDTSQMQAGPDDAVPNAILSLLANDGRDPKDARPFGVQHLPPAASNNGGAGARRG</sequence>
<proteinExistence type="predicted"/>
<dbReference type="HOGENOM" id="CLU_001832_4_0_1"/>
<dbReference type="Pfam" id="PF07717">
    <property type="entry name" value="OB_NTP_bind"/>
    <property type="match status" value="1"/>
</dbReference>
<reference evidence="10 11" key="1">
    <citation type="journal article" date="2010" name="Nat. Biotechnol.">
        <title>Genome sequence of the model mushroom Schizophyllum commune.</title>
        <authorList>
            <person name="Ohm R.A."/>
            <person name="de Jong J.F."/>
            <person name="Lugones L.G."/>
            <person name="Aerts A."/>
            <person name="Kothe E."/>
            <person name="Stajich J.E."/>
            <person name="de Vries R.P."/>
            <person name="Record E."/>
            <person name="Levasseur A."/>
            <person name="Baker S.E."/>
            <person name="Bartholomew K.A."/>
            <person name="Coutinho P.M."/>
            <person name="Erdmann S."/>
            <person name="Fowler T.J."/>
            <person name="Gathman A.C."/>
            <person name="Lombard V."/>
            <person name="Henrissat B."/>
            <person name="Knabe N."/>
            <person name="Kuees U."/>
            <person name="Lilly W.W."/>
            <person name="Lindquist E."/>
            <person name="Lucas S."/>
            <person name="Magnuson J.K."/>
            <person name="Piumi F."/>
            <person name="Raudaskoski M."/>
            <person name="Salamov A."/>
            <person name="Schmutz J."/>
            <person name="Schwarze F.W.M.R."/>
            <person name="vanKuyk P.A."/>
            <person name="Horton J.S."/>
            <person name="Grigoriev I.V."/>
            <person name="Woesten H.A.B."/>
        </authorList>
    </citation>
    <scope>NUCLEOTIDE SEQUENCE [LARGE SCALE GENOMIC DNA]</scope>
    <source>
        <strain evidence="11">H4-8 / FGSC 9210</strain>
    </source>
</reference>
<feature type="domain" description="Helicase C-terminal" evidence="9">
    <location>
        <begin position="822"/>
        <end position="990"/>
    </location>
</feature>
<evidence type="ECO:0000259" key="8">
    <source>
        <dbReference type="PROSITE" id="PS51192"/>
    </source>
</evidence>
<name>D8PQ93_SCHCM</name>
<evidence type="ECO:0000256" key="5">
    <source>
        <dbReference type="ARBA" id="ARBA00022840"/>
    </source>
</evidence>
<dbReference type="PROSITE" id="PS51192">
    <property type="entry name" value="HELICASE_ATP_BIND_1"/>
    <property type="match status" value="1"/>
</dbReference>
<dbReference type="GO" id="GO:0003723">
    <property type="term" value="F:RNA binding"/>
    <property type="evidence" value="ECO:0007669"/>
    <property type="project" value="TreeGrafter"/>
</dbReference>
<accession>D8PQ93</accession>
<dbReference type="GO" id="GO:0016787">
    <property type="term" value="F:hydrolase activity"/>
    <property type="evidence" value="ECO:0007669"/>
    <property type="project" value="UniProtKB-KW"/>
</dbReference>
<evidence type="ECO:0000259" key="9">
    <source>
        <dbReference type="PROSITE" id="PS51194"/>
    </source>
</evidence>
<dbReference type="PANTHER" id="PTHR18934:SF267">
    <property type="entry name" value="ATP-DEPENDENT RNA HELICASE YLR419W-RELATED"/>
    <property type="match status" value="1"/>
</dbReference>
<dbReference type="SMART" id="SM00847">
    <property type="entry name" value="HA2"/>
    <property type="match status" value="1"/>
</dbReference>
<dbReference type="Gene3D" id="1.20.120.1080">
    <property type="match status" value="1"/>
</dbReference>
<evidence type="ECO:0000256" key="2">
    <source>
        <dbReference type="ARBA" id="ARBA00022741"/>
    </source>
</evidence>
<dbReference type="Pfam" id="PF24385">
    <property type="entry name" value="DSRM_DHX29"/>
    <property type="match status" value="1"/>
</dbReference>
<feature type="compositionally biased region" description="Basic and acidic residues" evidence="7">
    <location>
        <begin position="178"/>
        <end position="192"/>
    </location>
</feature>
<dbReference type="SMART" id="SM00487">
    <property type="entry name" value="DEXDc"/>
    <property type="match status" value="1"/>
</dbReference>
<evidence type="ECO:0000256" key="7">
    <source>
        <dbReference type="SAM" id="MobiDB-lite"/>
    </source>
</evidence>
<keyword evidence="11" id="KW-1185">Reference proteome</keyword>
<dbReference type="VEuPathDB" id="FungiDB:SCHCODRAFT_02566195"/>
<dbReference type="Proteomes" id="UP000007431">
    <property type="component" value="Unassembled WGS sequence"/>
</dbReference>
<dbReference type="InterPro" id="IPR007502">
    <property type="entry name" value="Helicase-assoc_dom"/>
</dbReference>
<dbReference type="GO" id="GO:0003724">
    <property type="term" value="F:RNA helicase activity"/>
    <property type="evidence" value="ECO:0007669"/>
    <property type="project" value="UniProtKB-EC"/>
</dbReference>
<dbReference type="InterPro" id="IPR011709">
    <property type="entry name" value="DEAD-box_helicase_OB_fold"/>
</dbReference>
<dbReference type="GeneID" id="9590120"/>
<evidence type="ECO:0000256" key="3">
    <source>
        <dbReference type="ARBA" id="ARBA00022801"/>
    </source>
</evidence>
<dbReference type="EMBL" id="GL377302">
    <property type="protein sequence ID" value="EFJ02400.1"/>
    <property type="molecule type" value="Genomic_DNA"/>
</dbReference>
<dbReference type="InterPro" id="IPR027417">
    <property type="entry name" value="P-loop_NTPase"/>
</dbReference>